<dbReference type="GO" id="GO:0016042">
    <property type="term" value="P:lipid catabolic process"/>
    <property type="evidence" value="ECO:0007669"/>
    <property type="project" value="UniProtKB-UniRule"/>
</dbReference>
<comment type="caution">
    <text evidence="7">The sequence shown here is derived from an EMBL/GenBank/DDBJ whole genome shotgun (WGS) entry which is preliminary data.</text>
</comment>
<keyword evidence="8" id="KW-1185">Reference proteome</keyword>
<keyword evidence="3 4" id="KW-0443">Lipid metabolism</keyword>
<feature type="active site" description="Proton acceptor" evidence="4">
    <location>
        <position position="171"/>
    </location>
</feature>
<keyword evidence="5" id="KW-0175">Coiled coil</keyword>
<comment type="caution">
    <text evidence="4">Lacks conserved residue(s) required for the propagation of feature annotation.</text>
</comment>
<dbReference type="EMBL" id="PYMJ01000026">
    <property type="protein sequence ID" value="PSU45868.1"/>
    <property type="molecule type" value="Genomic_DNA"/>
</dbReference>
<dbReference type="PANTHER" id="PTHR14226">
    <property type="entry name" value="NEUROPATHY TARGET ESTERASE/SWISS CHEESE D.MELANOGASTER"/>
    <property type="match status" value="1"/>
</dbReference>
<feature type="domain" description="PNPLA" evidence="6">
    <location>
        <begin position="13"/>
        <end position="184"/>
    </location>
</feature>
<evidence type="ECO:0000256" key="1">
    <source>
        <dbReference type="ARBA" id="ARBA00022801"/>
    </source>
</evidence>
<proteinExistence type="predicted"/>
<accession>A0A2T3JAK4</accession>
<evidence type="ECO:0000313" key="7">
    <source>
        <dbReference type="EMBL" id="PSU45868.1"/>
    </source>
</evidence>
<name>A0A2T3JAK4_9GAMM</name>
<feature type="coiled-coil region" evidence="5">
    <location>
        <begin position="213"/>
        <end position="267"/>
    </location>
</feature>
<dbReference type="Pfam" id="PF01734">
    <property type="entry name" value="Patatin"/>
    <property type="match status" value="1"/>
</dbReference>
<reference evidence="7 8" key="1">
    <citation type="submission" date="2018-01" db="EMBL/GenBank/DDBJ databases">
        <title>Whole genome sequencing of Histamine producing bacteria.</title>
        <authorList>
            <person name="Butler K."/>
        </authorList>
    </citation>
    <scope>NUCLEOTIDE SEQUENCE [LARGE SCALE GENOMIC DNA]</scope>
    <source>
        <strain evidence="7 8">JCM 12947</strain>
    </source>
</reference>
<dbReference type="InterPro" id="IPR045943">
    <property type="entry name" value="DUF6363"/>
</dbReference>
<dbReference type="Proteomes" id="UP000240987">
    <property type="component" value="Unassembled WGS sequence"/>
</dbReference>
<dbReference type="SUPFAM" id="SSF52151">
    <property type="entry name" value="FabD/lysophospholipase-like"/>
    <property type="match status" value="1"/>
</dbReference>
<evidence type="ECO:0000256" key="5">
    <source>
        <dbReference type="SAM" id="Coils"/>
    </source>
</evidence>
<keyword evidence="1 4" id="KW-0378">Hydrolase</keyword>
<dbReference type="Pfam" id="PF19890">
    <property type="entry name" value="DUF6363"/>
    <property type="match status" value="1"/>
</dbReference>
<organism evidence="7 8">
    <name type="scientific">Photobacterium frigidiphilum</name>
    <dbReference type="NCBI Taxonomy" id="264736"/>
    <lineage>
        <taxon>Bacteria</taxon>
        <taxon>Pseudomonadati</taxon>
        <taxon>Pseudomonadota</taxon>
        <taxon>Gammaproteobacteria</taxon>
        <taxon>Vibrionales</taxon>
        <taxon>Vibrionaceae</taxon>
        <taxon>Photobacterium</taxon>
    </lineage>
</organism>
<evidence type="ECO:0000256" key="2">
    <source>
        <dbReference type="ARBA" id="ARBA00022963"/>
    </source>
</evidence>
<feature type="active site" description="Nucleophile" evidence="4">
    <location>
        <position position="47"/>
    </location>
</feature>
<gene>
    <name evidence="7" type="ORF">C9J12_20735</name>
</gene>
<dbReference type="PANTHER" id="PTHR14226:SF25">
    <property type="entry name" value="PHOSPHOESTERASE"/>
    <property type="match status" value="1"/>
</dbReference>
<evidence type="ECO:0000313" key="8">
    <source>
        <dbReference type="Proteomes" id="UP000240987"/>
    </source>
</evidence>
<evidence type="ECO:0000256" key="3">
    <source>
        <dbReference type="ARBA" id="ARBA00023098"/>
    </source>
</evidence>
<dbReference type="InterPro" id="IPR016035">
    <property type="entry name" value="Acyl_Trfase/lysoPLipase"/>
</dbReference>
<evidence type="ECO:0000259" key="6">
    <source>
        <dbReference type="PROSITE" id="PS51635"/>
    </source>
</evidence>
<dbReference type="AlphaFoldDB" id="A0A2T3JAK4"/>
<feature type="short sequence motif" description="GXGXXG" evidence="4">
    <location>
        <begin position="17"/>
        <end position="22"/>
    </location>
</feature>
<dbReference type="InterPro" id="IPR050301">
    <property type="entry name" value="NTE"/>
</dbReference>
<feature type="short sequence motif" description="GXSXG" evidence="4">
    <location>
        <begin position="45"/>
        <end position="49"/>
    </location>
</feature>
<dbReference type="PROSITE" id="PS51635">
    <property type="entry name" value="PNPLA"/>
    <property type="match status" value="1"/>
</dbReference>
<dbReference type="RefSeq" id="WP_107244433.1">
    <property type="nucleotide sequence ID" value="NZ_PYMJ01000026.1"/>
</dbReference>
<dbReference type="CDD" id="cd07208">
    <property type="entry name" value="Pat_hypo_Ecoli_yjju_like"/>
    <property type="match status" value="1"/>
</dbReference>
<dbReference type="GO" id="GO:0016787">
    <property type="term" value="F:hydrolase activity"/>
    <property type="evidence" value="ECO:0007669"/>
    <property type="project" value="UniProtKB-UniRule"/>
</dbReference>
<dbReference type="OrthoDB" id="9802424at2"/>
<keyword evidence="2 4" id="KW-0442">Lipid degradation</keyword>
<dbReference type="InterPro" id="IPR037483">
    <property type="entry name" value="YjjU-like"/>
</dbReference>
<sequence length="368" mass="42519">MNQHFLDGNNFSLIVQGGGQRGIFASGVLDKFLERNFDPFSLYIGTSAGALNVATYVARQQGLGFNFVLNYTTHDRFFNLNKFIRKKQPMDLDWALNMVQQDGAIPLDFTTATNVLQNGKHALACLTNKSDLQDYYYPIFTDQWLNTLKATCGIPMLYYNDITFDNKQWIDGSVSAAIPVHESHRRGFKNIVVIRTTPIINGVETSNSENFAINQVEKKRKQFEVNMDHYLKRIGMFKEKHHLIHFHQKLSDKLNELKQNHEHTKYKLNNQRWLMDDDHLYRLVTLQAKVSQFGMSSEMLDIMIAHYKNHNAVEDFLTNPPDDVNLIQIAPDRSLSSRPLLSKKDHLLEDYEHGQMVGERFLQSVGYI</sequence>
<dbReference type="Gene3D" id="3.40.1090.10">
    <property type="entry name" value="Cytosolic phospholipase A2 catalytic domain"/>
    <property type="match status" value="1"/>
</dbReference>
<protein>
    <submittedName>
        <fullName evidence="7">Patatin family protein</fullName>
    </submittedName>
</protein>
<dbReference type="InterPro" id="IPR002641">
    <property type="entry name" value="PNPLA_dom"/>
</dbReference>
<evidence type="ECO:0000256" key="4">
    <source>
        <dbReference type="PROSITE-ProRule" id="PRU01161"/>
    </source>
</evidence>